<keyword evidence="6" id="KW-0812">Transmembrane</keyword>
<name>A0A3B0U5W8_9ZZZZ</name>
<feature type="domain" description="NIT" evidence="10">
    <location>
        <begin position="40"/>
        <end position="291"/>
    </location>
</feature>
<evidence type="ECO:0000256" key="3">
    <source>
        <dbReference type="ARBA" id="ARBA00023224"/>
    </source>
</evidence>
<keyword evidence="6" id="KW-0472">Membrane</keyword>
<dbReference type="PROSITE" id="PS50885">
    <property type="entry name" value="HAMP"/>
    <property type="match status" value="1"/>
</dbReference>
<evidence type="ECO:0000313" key="11">
    <source>
        <dbReference type="EMBL" id="VAW16164.1"/>
    </source>
</evidence>
<evidence type="ECO:0000259" key="8">
    <source>
        <dbReference type="PROSITE" id="PS50192"/>
    </source>
</evidence>
<dbReference type="PANTHER" id="PTHR32089">
    <property type="entry name" value="METHYL-ACCEPTING CHEMOTAXIS PROTEIN MCPB"/>
    <property type="match status" value="1"/>
</dbReference>
<dbReference type="InterPro" id="IPR003660">
    <property type="entry name" value="HAMP_dom"/>
</dbReference>
<gene>
    <name evidence="11" type="ORF">MNBD_ALPHA09-1651</name>
</gene>
<dbReference type="GO" id="GO:0006935">
    <property type="term" value="P:chemotaxis"/>
    <property type="evidence" value="ECO:0007669"/>
    <property type="project" value="InterPro"/>
</dbReference>
<reference evidence="11" key="1">
    <citation type="submission" date="2018-06" db="EMBL/GenBank/DDBJ databases">
        <authorList>
            <person name="Zhirakovskaya E."/>
        </authorList>
    </citation>
    <scope>NUCLEOTIDE SEQUENCE</scope>
</reference>
<evidence type="ECO:0000259" key="7">
    <source>
        <dbReference type="PROSITE" id="PS50111"/>
    </source>
</evidence>
<accession>A0A3B0U5W8</accession>
<keyword evidence="6" id="KW-1133">Transmembrane helix</keyword>
<keyword evidence="3" id="KW-0807">Transducer</keyword>
<feature type="compositionally biased region" description="Basic and acidic residues" evidence="5">
    <location>
        <begin position="685"/>
        <end position="702"/>
    </location>
</feature>
<dbReference type="SUPFAM" id="SSF58104">
    <property type="entry name" value="Methyl-accepting chemotaxis protein (MCP) signaling domain"/>
    <property type="match status" value="1"/>
</dbReference>
<feature type="region of interest" description="Disordered" evidence="5">
    <location>
        <begin position="671"/>
        <end position="702"/>
    </location>
</feature>
<evidence type="ECO:0000256" key="1">
    <source>
        <dbReference type="ARBA" id="ARBA00004429"/>
    </source>
</evidence>
<dbReference type="InterPro" id="IPR010910">
    <property type="entry name" value="Nitrate/nitrite_sensing_bac"/>
</dbReference>
<evidence type="ECO:0000259" key="9">
    <source>
        <dbReference type="PROSITE" id="PS50885"/>
    </source>
</evidence>
<dbReference type="Pfam" id="PF08376">
    <property type="entry name" value="NIT"/>
    <property type="match status" value="1"/>
</dbReference>
<keyword evidence="2" id="KW-1003">Cell membrane</keyword>
<dbReference type="PRINTS" id="PR00260">
    <property type="entry name" value="CHEMTRNSDUCR"/>
</dbReference>
<keyword evidence="2" id="KW-0997">Cell inner membrane</keyword>
<comment type="subcellular location">
    <subcellularLocation>
        <location evidence="1">Cell inner membrane</location>
        <topology evidence="1">Multi-pass membrane protein</topology>
    </subcellularLocation>
</comment>
<proteinExistence type="inferred from homology"/>
<feature type="domain" description="T-SNARE coiled-coil homology" evidence="8">
    <location>
        <begin position="568"/>
        <end position="630"/>
    </location>
</feature>
<evidence type="ECO:0000256" key="6">
    <source>
        <dbReference type="SAM" id="Phobius"/>
    </source>
</evidence>
<dbReference type="PROSITE" id="PS50192">
    <property type="entry name" value="T_SNARE"/>
    <property type="match status" value="1"/>
</dbReference>
<evidence type="ECO:0000256" key="5">
    <source>
        <dbReference type="SAM" id="MobiDB-lite"/>
    </source>
</evidence>
<feature type="domain" description="HAMP" evidence="9">
    <location>
        <begin position="322"/>
        <end position="375"/>
    </location>
</feature>
<dbReference type="PROSITE" id="PS50111">
    <property type="entry name" value="CHEMOTAXIS_TRANSDUC_2"/>
    <property type="match status" value="1"/>
</dbReference>
<dbReference type="PANTHER" id="PTHR32089:SF112">
    <property type="entry name" value="LYSOZYME-LIKE PROTEIN-RELATED"/>
    <property type="match status" value="1"/>
</dbReference>
<dbReference type="Gene3D" id="1.10.287.950">
    <property type="entry name" value="Methyl-accepting chemotaxis protein"/>
    <property type="match status" value="1"/>
</dbReference>
<organism evidence="11">
    <name type="scientific">hydrothermal vent metagenome</name>
    <dbReference type="NCBI Taxonomy" id="652676"/>
    <lineage>
        <taxon>unclassified sequences</taxon>
        <taxon>metagenomes</taxon>
        <taxon>ecological metagenomes</taxon>
    </lineage>
</organism>
<comment type="similarity">
    <text evidence="4">Belongs to the methyl-accepting chemotaxis (MCP) protein family.</text>
</comment>
<dbReference type="PROSITE" id="PS50906">
    <property type="entry name" value="NIT"/>
    <property type="match status" value="1"/>
</dbReference>
<dbReference type="Pfam" id="PF00672">
    <property type="entry name" value="HAMP"/>
    <property type="match status" value="1"/>
</dbReference>
<dbReference type="Gene3D" id="6.10.340.10">
    <property type="match status" value="1"/>
</dbReference>
<dbReference type="GO" id="GO:0007165">
    <property type="term" value="P:signal transduction"/>
    <property type="evidence" value="ECO:0007669"/>
    <property type="project" value="UniProtKB-KW"/>
</dbReference>
<dbReference type="EMBL" id="UOEM01000094">
    <property type="protein sequence ID" value="VAW16164.1"/>
    <property type="molecule type" value="Genomic_DNA"/>
</dbReference>
<dbReference type="SMART" id="SM00304">
    <property type="entry name" value="HAMP"/>
    <property type="match status" value="1"/>
</dbReference>
<dbReference type="GO" id="GO:0004888">
    <property type="term" value="F:transmembrane signaling receptor activity"/>
    <property type="evidence" value="ECO:0007669"/>
    <property type="project" value="InterPro"/>
</dbReference>
<evidence type="ECO:0000256" key="4">
    <source>
        <dbReference type="ARBA" id="ARBA00029447"/>
    </source>
</evidence>
<feature type="domain" description="Methyl-accepting transducer" evidence="7">
    <location>
        <begin position="409"/>
        <end position="652"/>
    </location>
</feature>
<dbReference type="GO" id="GO:0005886">
    <property type="term" value="C:plasma membrane"/>
    <property type="evidence" value="ECO:0007669"/>
    <property type="project" value="UniProtKB-SubCell"/>
</dbReference>
<dbReference type="InterPro" id="IPR004090">
    <property type="entry name" value="Chemotax_Me-accpt_rcpt"/>
</dbReference>
<dbReference type="Pfam" id="PF00015">
    <property type="entry name" value="MCPsignal"/>
    <property type="match status" value="1"/>
</dbReference>
<evidence type="ECO:0000256" key="2">
    <source>
        <dbReference type="ARBA" id="ARBA00022519"/>
    </source>
</evidence>
<sequence length="702" mass="74861">MIIIMFPLLAFLGIGIDKLTYERSKATIAGTIANVIEITPKISNLVHELQKERGTSAGYISSGGKKFADTIDRRRAGTDKALGEFETTLSAARKQLDFQGFKAPFSKAKSALDELSAMRRAVKGLSISVGQMAGYYTPLIAELLSMVESVSDIADDENVIRPLAAYTALLQGKERAGLERAMGAAGFGSGTFKPVIYRKFIHFGAKQDTFFSIFQRYASKEQIEAFQGALSGPVHDDVDAMRKLAYAAPFGGDITGVSGADWFAVSTRRIDAMKKIEDGVAGDIVAQARVIADTANWEFWRLAAMFLGLLAFSSYVTFVIARSISTPIKHLTLAMGKLAKGELKTEIPACDRKDEIGEMSDAVQVFKENAVRTNELEAEQIKQKMRTEEKINALMVTLADNFDASVGEIIQSVSTAASELINTAQSMSSIAEETSNQAGAVAAASEQASNNVQTVASATEEMSNSIAEISHQVTDASNASKKAVENVATTAGQMNALARTADKIGGVVSLISDIAEQTNLLALNATIEAARAGESGKGFAVVAGEVKTLASETAKATESISEHMKEIQAATGDAVSSIDEISTVIRQIEQTSAAIAVAMEQQGEATYEITRNVQEAAAGTQEVTSSITGVTQASQETGTASGQVTSAADELSQQSEMLKSVVEHFLVDLRLNAADRRTGNNPDYRGSERRSGRAEREKDQAA</sequence>
<feature type="transmembrane region" description="Helical" evidence="6">
    <location>
        <begin position="299"/>
        <end position="321"/>
    </location>
</feature>
<dbReference type="SMART" id="SM00283">
    <property type="entry name" value="MA"/>
    <property type="match status" value="1"/>
</dbReference>
<dbReference type="InterPro" id="IPR000727">
    <property type="entry name" value="T_SNARE_dom"/>
</dbReference>
<evidence type="ECO:0000259" key="10">
    <source>
        <dbReference type="PROSITE" id="PS50906"/>
    </source>
</evidence>
<protein>
    <submittedName>
        <fullName evidence="11">Methyl-accepting chemotaxis sensor/transducer protein</fullName>
    </submittedName>
</protein>
<dbReference type="CDD" id="cd06225">
    <property type="entry name" value="HAMP"/>
    <property type="match status" value="1"/>
</dbReference>
<dbReference type="InterPro" id="IPR013587">
    <property type="entry name" value="Nitrate/nitrite_sensing"/>
</dbReference>
<dbReference type="InterPro" id="IPR004089">
    <property type="entry name" value="MCPsignal_dom"/>
</dbReference>
<dbReference type="AlphaFoldDB" id="A0A3B0U5W8"/>